<keyword evidence="2" id="KW-1185">Reference proteome</keyword>
<protein>
    <submittedName>
        <fullName evidence="1">WD40 repeat-like protein</fullName>
    </submittedName>
</protein>
<gene>
    <name evidence="1" type="ORF">IE53DRAFT_390934</name>
</gene>
<name>A0ACD0NM84_9BASI</name>
<evidence type="ECO:0000313" key="2">
    <source>
        <dbReference type="Proteomes" id="UP000245626"/>
    </source>
</evidence>
<accession>A0ACD0NM84</accession>
<sequence length="503" mass="55724">MKIKALSRSLDAHAPQRQGDPSPVMRNLDPALHPFDKPREYTRALNAAKLDRLFAKPFVAALEGHIDGIYSLAKDSKRLNVVASGSGDGEIRLWNLGRQAPIYVYPKAHAGIIQSICISPLTFTSPTNPGSAGRRMLSCSTDRTVKLWDADPRPDGLGTEVLGDRDDDDDGEDDEDAEMTASGSARRGGLMSTRGKDVPPSEPLAVFSGKSAFNSLSHHAVSPIFASSSSSIQTWDLNRGGGSDPLRTMTWGAEAINVVRFNPSEQEVLASAGSDRGVVLYDLRSGKPLTKMVMQMRANDLAWSPIEPTTFALASEDQNVYTFDMRNLSSATQIYKDHVAAVMSVDWSPTGQELVTGSYDRTIRLWEVGRGNHSRDVYHTKRMQRIFSTAFTMDARFVLSGSDDGNLRIWKAKASEKLGILNSREMASREYAESLRKRWRNTGDVAKIERQRHVPKAIKQAQKLKRTMLDARMQKEDNRRKHTKSGDKKPKAARKAPILAQKD</sequence>
<evidence type="ECO:0000313" key="1">
    <source>
        <dbReference type="EMBL" id="PWN46928.1"/>
    </source>
</evidence>
<dbReference type="EMBL" id="KZ820628">
    <property type="protein sequence ID" value="PWN46928.1"/>
    <property type="molecule type" value="Genomic_DNA"/>
</dbReference>
<organism evidence="1 2">
    <name type="scientific">Violaceomyces palustris</name>
    <dbReference type="NCBI Taxonomy" id="1673888"/>
    <lineage>
        <taxon>Eukaryota</taxon>
        <taxon>Fungi</taxon>
        <taxon>Dikarya</taxon>
        <taxon>Basidiomycota</taxon>
        <taxon>Ustilaginomycotina</taxon>
        <taxon>Ustilaginomycetes</taxon>
        <taxon>Violaceomycetales</taxon>
        <taxon>Violaceomycetaceae</taxon>
        <taxon>Violaceomyces</taxon>
    </lineage>
</organism>
<proteinExistence type="predicted"/>
<reference evidence="1 2" key="1">
    <citation type="journal article" date="2018" name="Mol. Biol. Evol.">
        <title>Broad Genomic Sampling Reveals a Smut Pathogenic Ancestry of the Fungal Clade Ustilaginomycotina.</title>
        <authorList>
            <person name="Kijpornyongpan T."/>
            <person name="Mondo S.J."/>
            <person name="Barry K."/>
            <person name="Sandor L."/>
            <person name="Lee J."/>
            <person name="Lipzen A."/>
            <person name="Pangilinan J."/>
            <person name="LaButti K."/>
            <person name="Hainaut M."/>
            <person name="Henrissat B."/>
            <person name="Grigoriev I.V."/>
            <person name="Spatafora J.W."/>
            <person name="Aime M.C."/>
        </authorList>
    </citation>
    <scope>NUCLEOTIDE SEQUENCE [LARGE SCALE GENOMIC DNA]</scope>
    <source>
        <strain evidence="1 2">SA 807</strain>
    </source>
</reference>
<dbReference type="Proteomes" id="UP000245626">
    <property type="component" value="Unassembled WGS sequence"/>
</dbReference>